<feature type="region of interest" description="Disordered" evidence="1">
    <location>
        <begin position="513"/>
        <end position="550"/>
    </location>
</feature>
<comment type="caution">
    <text evidence="3">The sequence shown here is derived from an EMBL/GenBank/DDBJ whole genome shotgun (WGS) entry which is preliminary data.</text>
</comment>
<reference evidence="3 4" key="1">
    <citation type="journal article" date="2021" name="Sci. Rep.">
        <title>The genome of the diatom Chaetoceros tenuissimus carries an ancient integrated fragment of an extant virus.</title>
        <authorList>
            <person name="Hongo Y."/>
            <person name="Kimura K."/>
            <person name="Takaki Y."/>
            <person name="Yoshida Y."/>
            <person name="Baba S."/>
            <person name="Kobayashi G."/>
            <person name="Nagasaki K."/>
            <person name="Hano T."/>
            <person name="Tomaru Y."/>
        </authorList>
    </citation>
    <scope>NUCLEOTIDE SEQUENCE [LARGE SCALE GENOMIC DNA]</scope>
    <source>
        <strain evidence="3 4">NIES-3715</strain>
    </source>
</reference>
<feature type="domain" description="Peptidase M11 gametolysin" evidence="2">
    <location>
        <begin position="155"/>
        <end position="393"/>
    </location>
</feature>
<dbReference type="Proteomes" id="UP001054902">
    <property type="component" value="Unassembled WGS sequence"/>
</dbReference>
<feature type="compositionally biased region" description="Pro residues" evidence="1">
    <location>
        <begin position="442"/>
        <end position="468"/>
    </location>
</feature>
<organism evidence="3 4">
    <name type="scientific">Chaetoceros tenuissimus</name>
    <dbReference type="NCBI Taxonomy" id="426638"/>
    <lineage>
        <taxon>Eukaryota</taxon>
        <taxon>Sar</taxon>
        <taxon>Stramenopiles</taxon>
        <taxon>Ochrophyta</taxon>
        <taxon>Bacillariophyta</taxon>
        <taxon>Coscinodiscophyceae</taxon>
        <taxon>Chaetocerotophycidae</taxon>
        <taxon>Chaetocerotales</taxon>
        <taxon>Chaetocerotaceae</taxon>
        <taxon>Chaetoceros</taxon>
    </lineage>
</organism>
<gene>
    <name evidence="3" type="ORF">CTEN210_03144</name>
</gene>
<dbReference type="SUPFAM" id="SSF55486">
    <property type="entry name" value="Metalloproteases ('zincins'), catalytic domain"/>
    <property type="match status" value="1"/>
</dbReference>
<feature type="region of interest" description="Disordered" evidence="1">
    <location>
        <begin position="437"/>
        <end position="478"/>
    </location>
</feature>
<name>A0AAD3H1A2_9STRA</name>
<protein>
    <recommendedName>
        <fullName evidence="2">Peptidase M11 gametolysin domain-containing protein</fullName>
    </recommendedName>
</protein>
<evidence type="ECO:0000313" key="4">
    <source>
        <dbReference type="Proteomes" id="UP001054902"/>
    </source>
</evidence>
<dbReference type="InterPro" id="IPR008752">
    <property type="entry name" value="Peptidase_M11"/>
</dbReference>
<proteinExistence type="predicted"/>
<sequence length="792" mass="83758">MRFATSIVKAITLASFGRSIVASDSSYTQNRRLQTDDCVLYVKIVAYDDGSESQEIDCYDETYNTFSKITTVRGSDYIQGELLKRFEDGHLVSGESTLVHKGAYFIGGEMLVLPSMKDARFGRKSNRKLRSRRLVSGTRTYMPVRITASDSSTSSSAATISNKWFGNGADALNYKSQIEACSYGAVNVQKYSGSGVVNGVADIIVSTSVNGRDNSVVVNAATAVLSTLGLRNGPDHVILCIPPGSSGNWIGYAYINSDLSVYNNQWCNFPSIQMHEIGHNWGLAHSSEGGEYGDQTGLMGFSYSQDEGPAMCFNAAKNRQLGWYSNRQVTVTSSWSGKIYGIPSYQSSSSSDAVIIYIPANTNGSTEDYYVSFNQATGINSGTVEKRNRVVVHRRSPGTGYALSYLVFDLGSGQSYYGAPLSITVTSISTNYAEVIIGSGPNPTPPSPSPPTGSPPSPSPPTSSPPSPECARLYSAPSTSTPVFSPTFSSPVSAPSTSFLQGSPVNAPFSSPVNAPSTSFPQGSPVNTPFSSPVNAPSTSFPQGSPVNTPFSSPVNAPSTSFPQGSPVNTPFSSPVNAPTTSFPQGSPINTPTTSFPVPSRCPSVAPVVVPTRPVSDPITSAPFTSPVSSPVSLPPVATPSISPVSSPVFVPPVATPSTSPVSSPVFVPPVATPTIPTSKPVQTPSVLFDDPLCIDSPIEWLLTKKKGMRTCAWVASNPTARCRKRKVKSLCPITCSSEEFCSTDAIGKFQYGSNLKNCGFVRRVPSKIQARCAKPGVASVCRATCNNAGKE</sequence>
<evidence type="ECO:0000313" key="3">
    <source>
        <dbReference type="EMBL" id="GFH46670.1"/>
    </source>
</evidence>
<dbReference type="AlphaFoldDB" id="A0AAD3H1A2"/>
<accession>A0AAD3H1A2</accession>
<evidence type="ECO:0000256" key="1">
    <source>
        <dbReference type="SAM" id="MobiDB-lite"/>
    </source>
</evidence>
<dbReference type="Pfam" id="PF05548">
    <property type="entry name" value="Peptidase_M11"/>
    <property type="match status" value="1"/>
</dbReference>
<dbReference type="EMBL" id="BLLK01000022">
    <property type="protein sequence ID" value="GFH46670.1"/>
    <property type="molecule type" value="Genomic_DNA"/>
</dbReference>
<evidence type="ECO:0000259" key="2">
    <source>
        <dbReference type="Pfam" id="PF05548"/>
    </source>
</evidence>
<keyword evidence="4" id="KW-1185">Reference proteome</keyword>